<keyword evidence="1" id="KW-0863">Zinc-finger</keyword>
<evidence type="ECO:0000313" key="5">
    <source>
        <dbReference type="EMBL" id="CAG9124906.1"/>
    </source>
</evidence>
<dbReference type="PROSITE" id="PS50157">
    <property type="entry name" value="ZINC_FINGER_C2H2_2"/>
    <property type="match status" value="10"/>
</dbReference>
<feature type="region of interest" description="Disordered" evidence="2">
    <location>
        <begin position="1112"/>
        <end position="1137"/>
    </location>
</feature>
<dbReference type="InterPro" id="IPR013087">
    <property type="entry name" value="Znf_C2H2_type"/>
</dbReference>
<dbReference type="InterPro" id="IPR011333">
    <property type="entry name" value="SKP1/BTB/POZ_sf"/>
</dbReference>
<feature type="region of interest" description="Disordered" evidence="2">
    <location>
        <begin position="719"/>
        <end position="758"/>
    </location>
</feature>
<feature type="region of interest" description="Disordered" evidence="2">
    <location>
        <begin position="110"/>
        <end position="148"/>
    </location>
</feature>
<feature type="region of interest" description="Disordered" evidence="2">
    <location>
        <begin position="805"/>
        <end position="832"/>
    </location>
</feature>
<dbReference type="Pfam" id="PF00651">
    <property type="entry name" value="BTB"/>
    <property type="match status" value="1"/>
</dbReference>
<evidence type="ECO:0000259" key="3">
    <source>
        <dbReference type="PROSITE" id="PS50097"/>
    </source>
</evidence>
<keyword evidence="6" id="KW-1185">Reference proteome</keyword>
<feature type="domain" description="C2H2-type" evidence="4">
    <location>
        <begin position="1206"/>
        <end position="1233"/>
    </location>
</feature>
<dbReference type="FunFam" id="3.30.160.60:FF:001782">
    <property type="entry name" value="Ras-responsive element-binding protein 1a"/>
    <property type="match status" value="1"/>
</dbReference>
<keyword evidence="1" id="KW-0862">Zinc</keyword>
<feature type="compositionally biased region" description="Basic residues" evidence="2">
    <location>
        <begin position="808"/>
        <end position="821"/>
    </location>
</feature>
<feature type="domain" description="BTB" evidence="3">
    <location>
        <begin position="1402"/>
        <end position="1467"/>
    </location>
</feature>
<dbReference type="FunFam" id="3.30.160.60:FF:001967">
    <property type="entry name" value="Ras-responsive element-binding protein"/>
    <property type="match status" value="1"/>
</dbReference>
<dbReference type="FunFam" id="3.30.160.60:FF:002512">
    <property type="entry name" value="Pebbled, isoform A"/>
    <property type="match status" value="1"/>
</dbReference>
<organism evidence="5 6">
    <name type="scientific">Plutella xylostella</name>
    <name type="common">Diamondback moth</name>
    <name type="synonym">Plutella maculipennis</name>
    <dbReference type="NCBI Taxonomy" id="51655"/>
    <lineage>
        <taxon>Eukaryota</taxon>
        <taxon>Metazoa</taxon>
        <taxon>Ecdysozoa</taxon>
        <taxon>Arthropoda</taxon>
        <taxon>Hexapoda</taxon>
        <taxon>Insecta</taxon>
        <taxon>Pterygota</taxon>
        <taxon>Neoptera</taxon>
        <taxon>Endopterygota</taxon>
        <taxon>Lepidoptera</taxon>
        <taxon>Glossata</taxon>
        <taxon>Ditrysia</taxon>
        <taxon>Yponomeutoidea</taxon>
        <taxon>Plutellidae</taxon>
        <taxon>Plutella</taxon>
    </lineage>
</organism>
<feature type="domain" description="C2H2-type" evidence="4">
    <location>
        <begin position="1144"/>
        <end position="1172"/>
    </location>
</feature>
<feature type="domain" description="C2H2-type" evidence="4">
    <location>
        <begin position="388"/>
        <end position="415"/>
    </location>
</feature>
<feature type="compositionally biased region" description="Acidic residues" evidence="2">
    <location>
        <begin position="865"/>
        <end position="889"/>
    </location>
</feature>
<evidence type="ECO:0000259" key="4">
    <source>
        <dbReference type="PROSITE" id="PS50157"/>
    </source>
</evidence>
<dbReference type="EMBL" id="CAJHNJ030000030">
    <property type="protein sequence ID" value="CAG9124906.1"/>
    <property type="molecule type" value="Genomic_DNA"/>
</dbReference>
<dbReference type="Proteomes" id="UP000653454">
    <property type="component" value="Unassembled WGS sequence"/>
</dbReference>
<dbReference type="FunFam" id="3.30.160.60:FF:002095">
    <property type="entry name" value="ras-responsive element-binding protein 1"/>
    <property type="match status" value="1"/>
</dbReference>
<feature type="domain" description="C2H2-type" evidence="4">
    <location>
        <begin position="1008"/>
        <end position="1035"/>
    </location>
</feature>
<dbReference type="SMART" id="SM00225">
    <property type="entry name" value="BTB"/>
    <property type="match status" value="1"/>
</dbReference>
<evidence type="ECO:0000256" key="1">
    <source>
        <dbReference type="PROSITE-ProRule" id="PRU00042"/>
    </source>
</evidence>
<feature type="compositionally biased region" description="Polar residues" evidence="2">
    <location>
        <begin position="971"/>
        <end position="981"/>
    </location>
</feature>
<proteinExistence type="predicted"/>
<dbReference type="SUPFAM" id="SSF54695">
    <property type="entry name" value="POZ domain"/>
    <property type="match status" value="1"/>
</dbReference>
<name>A0A8S4FBT1_PLUXY</name>
<protein>
    <submittedName>
        <fullName evidence="5">(diamondback moth) hypothetical protein</fullName>
    </submittedName>
</protein>
<dbReference type="PANTHER" id="PTHR46451">
    <property type="entry name" value="RAS-RESPONSIVE ELEMENT-BINDING PROTEIN 1"/>
    <property type="match status" value="1"/>
</dbReference>
<evidence type="ECO:0000313" key="6">
    <source>
        <dbReference type="Proteomes" id="UP000653454"/>
    </source>
</evidence>
<dbReference type="SUPFAM" id="SSF57667">
    <property type="entry name" value="beta-beta-alpha zinc fingers"/>
    <property type="match status" value="4"/>
</dbReference>
<dbReference type="InterPro" id="IPR000210">
    <property type="entry name" value="BTB/POZ_dom"/>
</dbReference>
<comment type="caution">
    <text evidence="5">The sequence shown here is derived from an EMBL/GenBank/DDBJ whole genome shotgun (WGS) entry which is preliminary data.</text>
</comment>
<dbReference type="CDD" id="cd18315">
    <property type="entry name" value="BTB_POZ_BAB-like"/>
    <property type="match status" value="1"/>
</dbReference>
<dbReference type="Gene3D" id="3.30.710.10">
    <property type="entry name" value="Potassium Channel Kv1.1, Chain A"/>
    <property type="match status" value="1"/>
</dbReference>
<feature type="compositionally biased region" description="Basic and acidic residues" evidence="2">
    <location>
        <begin position="560"/>
        <end position="569"/>
    </location>
</feature>
<evidence type="ECO:0000256" key="2">
    <source>
        <dbReference type="SAM" id="MobiDB-lite"/>
    </source>
</evidence>
<feature type="compositionally biased region" description="Low complexity" evidence="2">
    <location>
        <begin position="136"/>
        <end position="148"/>
    </location>
</feature>
<dbReference type="InterPro" id="IPR052795">
    <property type="entry name" value="RREB1"/>
</dbReference>
<dbReference type="SMART" id="SM00355">
    <property type="entry name" value="ZnF_C2H2"/>
    <property type="match status" value="12"/>
</dbReference>
<feature type="domain" description="C2H2-type" evidence="4">
    <location>
        <begin position="416"/>
        <end position="440"/>
    </location>
</feature>
<feature type="region of interest" description="Disordered" evidence="2">
    <location>
        <begin position="1250"/>
        <end position="1306"/>
    </location>
</feature>
<feature type="compositionally biased region" description="Pro residues" evidence="2">
    <location>
        <begin position="65"/>
        <end position="76"/>
    </location>
</feature>
<dbReference type="GO" id="GO:0008270">
    <property type="term" value="F:zinc ion binding"/>
    <property type="evidence" value="ECO:0007669"/>
    <property type="project" value="UniProtKB-KW"/>
</dbReference>
<feature type="domain" description="C2H2-type" evidence="4">
    <location>
        <begin position="788"/>
        <end position="811"/>
    </location>
</feature>
<dbReference type="PROSITE" id="PS50097">
    <property type="entry name" value="BTB"/>
    <property type="match status" value="1"/>
</dbReference>
<reference evidence="5" key="1">
    <citation type="submission" date="2020-11" db="EMBL/GenBank/DDBJ databases">
        <authorList>
            <person name="Whiteford S."/>
        </authorList>
    </citation>
    <scope>NUCLEOTIDE SEQUENCE</scope>
</reference>
<dbReference type="PANTHER" id="PTHR46451:SF1">
    <property type="entry name" value="RAS-RESPONSIVE ELEMENT-BINDING PROTEIN 1"/>
    <property type="match status" value="1"/>
</dbReference>
<feature type="compositionally biased region" description="Basic and acidic residues" evidence="2">
    <location>
        <begin position="849"/>
        <end position="864"/>
    </location>
</feature>
<feature type="region of interest" description="Disordered" evidence="2">
    <location>
        <begin position="548"/>
        <end position="607"/>
    </location>
</feature>
<feature type="domain" description="C2H2-type" evidence="4">
    <location>
        <begin position="1234"/>
        <end position="1261"/>
    </location>
</feature>
<feature type="domain" description="C2H2-type" evidence="4">
    <location>
        <begin position="155"/>
        <end position="183"/>
    </location>
</feature>
<dbReference type="PROSITE" id="PS00028">
    <property type="entry name" value="ZINC_FINGER_C2H2_1"/>
    <property type="match status" value="9"/>
</dbReference>
<feature type="domain" description="C2H2-type" evidence="4">
    <location>
        <begin position="357"/>
        <end position="384"/>
    </location>
</feature>
<dbReference type="GO" id="GO:0005634">
    <property type="term" value="C:nucleus"/>
    <property type="evidence" value="ECO:0007669"/>
    <property type="project" value="TreeGrafter"/>
</dbReference>
<feature type="domain" description="C2H2-type" evidence="4">
    <location>
        <begin position="1036"/>
        <end position="1064"/>
    </location>
</feature>
<feature type="region of interest" description="Disordered" evidence="2">
    <location>
        <begin position="849"/>
        <end position="894"/>
    </location>
</feature>
<feature type="region of interest" description="Disordered" evidence="2">
    <location>
        <begin position="49"/>
        <end position="81"/>
    </location>
</feature>
<dbReference type="InterPro" id="IPR036236">
    <property type="entry name" value="Znf_C2H2_sf"/>
</dbReference>
<feature type="compositionally biased region" description="Pro residues" evidence="2">
    <location>
        <begin position="733"/>
        <end position="753"/>
    </location>
</feature>
<sequence length="1499" mass="168561">MRALPLPARPAGSSPPIGSHLLLPREQSDNRTVRALITLRRHLAARGRPCRGCVAGDRGPCRGRQPPPPPPRPSPPVSNVNIKTEDVIIEAKIEAENEEDIKMEVRERATRTVSIDSDNRSVSDDEEARRSRKRAASPSTLSPRPLSTIKRTARLECPHCRQAFDSTDALDLHRFTAHGDDSRPNYKDYPDFRKFADITRSIPRERYRCHHCTRDFPCAEALDVHRKSCGTPTRTVVTPERDRREDFFAKLDLRNRSFGIPGTLTPPMERFTPKFEDSSYSENGLRHLDAARDLADIQSILHVTSAGSLLERLTGTRVPLESSVLTPPDTILKDRDQEETQDSFAAEFRRMKLRGEFPCRLCPAKFPNLRALKGHNRVHLSGNGPGPYRCNMCPHASLDKAALVRHMRTHNGDRPYECAVCNYAFTTKANCERHLRNRHAKVTREDVKRSIIYHPSEDPNNDEVNSKISREEVKRSLAFHTPEIIERRSESTGRDTPLSHFTPNFITERHPVTSLTPTLPETPSLTPRDTETIIPRIKVKGIGQLTQIPEFRPPEINYKNNEEPGHYDDDAPVDLSTNDNNNCDVLDLSKKKRDTDDDEPKNTPQVSFDTDAAAAATAFEKTRFLLAHHRLFDNPLPKIDPAFYATQLSQIYASSMSGLPGLPIPPSFPLNPYFLQTSFFPQPTDTQELAEIKQRIQKEIIRGLSMSGGVLITPEAKTQPKQEIIEEDEKPIVQPPRDPSPVPPPRSVSPAPVPTSMVPQTDSVKMVIKNGVLMPKQKQRRYRTERPFSCSQCAARFTLRSNMERHVKQQHPQHWSIRRPSPRAPPPYPTSDCLADRVKFALLARHLENPLHPSERSPVRRDSDEVADNEEDEEDTLVIDEEEPEDNQQSDEHTAAHRAAAEILLATRQQEITKDFDLKIAGNLINKPLSLTVDKNEDAEQAPVVNTQEPLPIPIVPTRSDEEEDEEGLVASTSEGNNSGSDENKSDVDAGTQPPKKKSAYSLAPNRVSCPYCHRKFPWSSSLRRHVLTHTGQKPFKCPHCPLLFTTKSNCDRHLLRKHGGSARAILAEPIPDTVTPPQPANDASRTVPERPFKCASCPTSTFSSMETLKKHMSSRHGLGETLPESPAPETVDDQDGNPDGLAFKCHLCEGSFSDRGGALRHLAAAHATEYEQLVSKGALDAASDRSESADDDDRGKFPDHANRKVVCAFCIRRFWSAEDLRRHMRTHSGERPFACDLCRRRFTLKHSMLRHRKKHRDDPTDDEEVSPPHTPVENLSNGYRYHDDDGSGNEIPSNVNNNNSPPAAPYEKKLKIQMASRKYSSEAENDTENSGDLIGKLLGIPDKTIINKLLSSADEAAKFLGIRRLETITKMGDQQFFLKWNDFQTNMVTSFRHLRDEKSFTDVTLACEGQTCKAHKMVLSACSPYFKSLLEENPSKHPIIILKDVSYLHLQAILEFMYAGEVNVSQEQLPAFLKTAARLKVKGLAEPPPQMPSIKREG</sequence>
<feature type="region of interest" description="Disordered" evidence="2">
    <location>
        <begin position="1"/>
        <end position="22"/>
    </location>
</feature>
<feature type="region of interest" description="Disordered" evidence="2">
    <location>
        <begin position="1071"/>
        <end position="1090"/>
    </location>
</feature>
<keyword evidence="1" id="KW-0479">Metal-binding</keyword>
<feature type="compositionally biased region" description="Basic and acidic residues" evidence="2">
    <location>
        <begin position="117"/>
        <end position="129"/>
    </location>
</feature>
<feature type="compositionally biased region" description="Low complexity" evidence="2">
    <location>
        <begin position="1293"/>
        <end position="1302"/>
    </location>
</feature>
<accession>A0A8S4FBT1</accession>
<feature type="region of interest" description="Disordered" evidence="2">
    <location>
        <begin position="940"/>
        <end position="1001"/>
    </location>
</feature>
<dbReference type="GO" id="GO:0000978">
    <property type="term" value="F:RNA polymerase II cis-regulatory region sequence-specific DNA binding"/>
    <property type="evidence" value="ECO:0007669"/>
    <property type="project" value="TreeGrafter"/>
</dbReference>
<gene>
    <name evidence="5" type="ORF">PLXY2_LOCUS8267</name>
</gene>
<dbReference type="FunFam" id="3.30.710.10:FF:000052">
    <property type="entry name" value="Longitudinals lacking protein-like"/>
    <property type="match status" value="1"/>
</dbReference>
<dbReference type="GO" id="GO:0001228">
    <property type="term" value="F:DNA-binding transcription activator activity, RNA polymerase II-specific"/>
    <property type="evidence" value="ECO:0007669"/>
    <property type="project" value="TreeGrafter"/>
</dbReference>
<dbReference type="Gene3D" id="3.30.160.60">
    <property type="entry name" value="Classic Zinc Finger"/>
    <property type="match status" value="9"/>
</dbReference>